<evidence type="ECO:0000313" key="12">
    <source>
        <dbReference type="EMBL" id="KZL87734.1"/>
    </source>
</evidence>
<gene>
    <name evidence="12" type="ORF">CI238_05593</name>
</gene>
<keyword evidence="7" id="KW-0325">Glycoprotein</keyword>
<evidence type="ECO:0000256" key="5">
    <source>
        <dbReference type="ARBA" id="ARBA00022963"/>
    </source>
</evidence>
<proteinExistence type="inferred from homology"/>
<feature type="domain" description="PLA2c" evidence="11">
    <location>
        <begin position="1"/>
        <end position="371"/>
    </location>
</feature>
<dbReference type="GO" id="GO:0004622">
    <property type="term" value="F:phosphatidylcholine lysophospholipase activity"/>
    <property type="evidence" value="ECO:0007669"/>
    <property type="project" value="UniProtKB-EC"/>
</dbReference>
<evidence type="ECO:0000256" key="4">
    <source>
        <dbReference type="ARBA" id="ARBA00022801"/>
    </source>
</evidence>
<keyword evidence="5 8" id="KW-0442">Lipid degradation</keyword>
<dbReference type="SMART" id="SM00022">
    <property type="entry name" value="PLAc"/>
    <property type="match status" value="1"/>
</dbReference>
<protein>
    <recommendedName>
        <fullName evidence="2 9">Lysophospholipase</fullName>
        <ecNumber evidence="2 9">3.1.1.5</ecNumber>
    </recommendedName>
</protein>
<evidence type="ECO:0000256" key="10">
    <source>
        <dbReference type="SAM" id="MobiDB-lite"/>
    </source>
</evidence>
<keyword evidence="4 8" id="KW-0378">Hydrolase</keyword>
<evidence type="ECO:0000256" key="7">
    <source>
        <dbReference type="ARBA" id="ARBA00023180"/>
    </source>
</evidence>
<feature type="region of interest" description="Disordered" evidence="10">
    <location>
        <begin position="403"/>
        <end position="438"/>
    </location>
</feature>
<accession>A0A162PXV2</accession>
<evidence type="ECO:0000256" key="9">
    <source>
        <dbReference type="RuleBase" id="RU362103"/>
    </source>
</evidence>
<keyword evidence="13" id="KW-1185">Reference proteome</keyword>
<dbReference type="Pfam" id="PF01735">
    <property type="entry name" value="PLA2_B"/>
    <property type="match status" value="2"/>
</dbReference>
<keyword evidence="3" id="KW-0732">Signal</keyword>
<comment type="catalytic activity">
    <reaction evidence="9">
        <text>a 1-acyl-sn-glycero-3-phosphocholine + H2O = sn-glycerol 3-phosphocholine + a fatty acid + H(+)</text>
        <dbReference type="Rhea" id="RHEA:15177"/>
        <dbReference type="ChEBI" id="CHEBI:15377"/>
        <dbReference type="ChEBI" id="CHEBI:15378"/>
        <dbReference type="ChEBI" id="CHEBI:16870"/>
        <dbReference type="ChEBI" id="CHEBI:28868"/>
        <dbReference type="ChEBI" id="CHEBI:58168"/>
        <dbReference type="EC" id="3.1.1.5"/>
    </reaction>
</comment>
<evidence type="ECO:0000256" key="3">
    <source>
        <dbReference type="ARBA" id="ARBA00022729"/>
    </source>
</evidence>
<name>A0A162PXV2_COLIC</name>
<comment type="similarity">
    <text evidence="1 9">Belongs to the lysophospholipase family.</text>
</comment>
<reference evidence="12 13" key="1">
    <citation type="submission" date="2015-06" db="EMBL/GenBank/DDBJ databases">
        <title>Survival trade-offs in plant roots during colonization by closely related pathogenic and mutualistic fungi.</title>
        <authorList>
            <person name="Hacquard S."/>
            <person name="Kracher B."/>
            <person name="Hiruma K."/>
            <person name="Weinman A."/>
            <person name="Muench P."/>
            <person name="Garrido Oter R."/>
            <person name="Ver Loren van Themaat E."/>
            <person name="Dallerey J.-F."/>
            <person name="Damm U."/>
            <person name="Henrissat B."/>
            <person name="Lespinet O."/>
            <person name="Thon M."/>
            <person name="Kemen E."/>
            <person name="McHardy A.C."/>
            <person name="Schulze-Lefert P."/>
            <person name="O'Connell R.J."/>
        </authorList>
    </citation>
    <scope>NUCLEOTIDE SEQUENCE [LARGE SCALE GENOMIC DNA]</scope>
    <source>
        <strain evidence="12 13">MAFF 238704</strain>
    </source>
</reference>
<dbReference type="SUPFAM" id="SSF52151">
    <property type="entry name" value="FabD/lysophospholipase-like"/>
    <property type="match status" value="1"/>
</dbReference>
<keyword evidence="6 8" id="KW-0443">Lipid metabolism</keyword>
<comment type="caution">
    <text evidence="12">The sequence shown here is derived from an EMBL/GenBank/DDBJ whole genome shotgun (WGS) entry which is preliminary data.</text>
</comment>
<evidence type="ECO:0000256" key="6">
    <source>
        <dbReference type="ARBA" id="ARBA00023098"/>
    </source>
</evidence>
<evidence type="ECO:0000313" key="13">
    <source>
        <dbReference type="Proteomes" id="UP000076584"/>
    </source>
</evidence>
<dbReference type="GO" id="GO:0046475">
    <property type="term" value="P:glycerophospholipid catabolic process"/>
    <property type="evidence" value="ECO:0007669"/>
    <property type="project" value="TreeGrafter"/>
</dbReference>
<dbReference type="InterPro" id="IPR002642">
    <property type="entry name" value="LysoPLipase_cat_dom"/>
</dbReference>
<dbReference type="Gene3D" id="3.40.1090.10">
    <property type="entry name" value="Cytosolic phospholipase A2 catalytic domain"/>
    <property type="match status" value="2"/>
</dbReference>
<dbReference type="STRING" id="1573173.A0A162PXV2"/>
<dbReference type="PROSITE" id="PS51210">
    <property type="entry name" value="PLA2C"/>
    <property type="match status" value="1"/>
</dbReference>
<dbReference type="GO" id="GO:0004623">
    <property type="term" value="F:phospholipase A2 activity"/>
    <property type="evidence" value="ECO:0007669"/>
    <property type="project" value="TreeGrafter"/>
</dbReference>
<dbReference type="PANTHER" id="PTHR10728:SF33">
    <property type="entry name" value="LYSOPHOSPHOLIPASE 1-RELATED"/>
    <property type="match status" value="1"/>
</dbReference>
<evidence type="ECO:0000256" key="2">
    <source>
        <dbReference type="ARBA" id="ARBA00013274"/>
    </source>
</evidence>
<evidence type="ECO:0000256" key="8">
    <source>
        <dbReference type="PROSITE-ProRule" id="PRU00555"/>
    </source>
</evidence>
<sequence length="462" mass="48893">MLANIDGFDVRGYIQRLNTSNFPVVGLPILGGGTQSGIGGLGIWQAFDASNPAAVTARTGGLTQVLTYITGLSGGGALTVSTLAANEFIAIDALRKQINFTVDYTLGPDGDQTAYLTEIFENLGAKAETGLPVSVADAFAQNTSECIQGFDKFTFIQGSTANAFNAYITPPPQFEDDGRVILVNQTAQFFNQTFNESLWATYPNPFENYSPSMQGVDELLLIDGSLGGETGPIRPLIIPERQSAAQGNIPFPRISDVATLVTQNLIKQPTFFGCDAATSPPTPLGLYLPNSPWSGYINFTFFKWSFTDNEFDLTADNAFNLATYGNGTVDPSWPACLACTTVRGSLTRLGIELPEKCQECFRHHCWNGNVATRTVTPEDLNPSLRLNSSLSYAEWNQTYWNSQTSTGGSSGGNGGSGGGSGGEGGAPPSSSPNRSGASTTAEIGRVAAAVTVASIITLIALF</sequence>
<dbReference type="EMBL" id="LFIW01000193">
    <property type="protein sequence ID" value="KZL87734.1"/>
    <property type="molecule type" value="Genomic_DNA"/>
</dbReference>
<dbReference type="EC" id="3.1.1.5" evidence="2 9"/>
<dbReference type="AlphaFoldDB" id="A0A162PXV2"/>
<evidence type="ECO:0000259" key="11">
    <source>
        <dbReference type="PROSITE" id="PS51210"/>
    </source>
</evidence>
<evidence type="ECO:0000256" key="1">
    <source>
        <dbReference type="ARBA" id="ARBA00008780"/>
    </source>
</evidence>
<dbReference type="InterPro" id="IPR016035">
    <property type="entry name" value="Acyl_Trfase/lysoPLipase"/>
</dbReference>
<dbReference type="Proteomes" id="UP000076584">
    <property type="component" value="Unassembled WGS sequence"/>
</dbReference>
<organism evidence="12 13">
    <name type="scientific">Colletotrichum incanum</name>
    <name type="common">Soybean anthracnose fungus</name>
    <dbReference type="NCBI Taxonomy" id="1573173"/>
    <lineage>
        <taxon>Eukaryota</taxon>
        <taxon>Fungi</taxon>
        <taxon>Dikarya</taxon>
        <taxon>Ascomycota</taxon>
        <taxon>Pezizomycotina</taxon>
        <taxon>Sordariomycetes</taxon>
        <taxon>Hypocreomycetidae</taxon>
        <taxon>Glomerellales</taxon>
        <taxon>Glomerellaceae</taxon>
        <taxon>Colletotrichum</taxon>
        <taxon>Colletotrichum spaethianum species complex</taxon>
    </lineage>
</organism>
<dbReference type="PANTHER" id="PTHR10728">
    <property type="entry name" value="CYTOSOLIC PHOSPHOLIPASE A2"/>
    <property type="match status" value="1"/>
</dbReference>
<dbReference type="GO" id="GO:0005829">
    <property type="term" value="C:cytosol"/>
    <property type="evidence" value="ECO:0007669"/>
    <property type="project" value="TreeGrafter"/>
</dbReference>
<feature type="compositionally biased region" description="Gly residues" evidence="10">
    <location>
        <begin position="408"/>
        <end position="425"/>
    </location>
</feature>